<dbReference type="GO" id="GO:0044325">
    <property type="term" value="F:transmembrane transporter binding"/>
    <property type="evidence" value="ECO:0007669"/>
    <property type="project" value="TreeGrafter"/>
</dbReference>
<sequence length="184" mass="21648">MFVGRSYLLPVFYRAYIQYAPIVHRVARQQARVRPAHSLRILPTTLLNFLSIPHMKRLRSTKQPMYYCETCQQALCHDCRNTTHKARMFSAHRVVVAEESARVRGRIACAQHSEPYILYCTENKSLACIQCFNERPPEDRHYFVSIDAGYKSCTEKIEKWAMKLRLYQVLCTIYLVVELYHQAI</sequence>
<gene>
    <name evidence="3" type="ORF">TELCIR_03951</name>
</gene>
<organism evidence="3 4">
    <name type="scientific">Teladorsagia circumcincta</name>
    <name type="common">Brown stomach worm</name>
    <name type="synonym">Ostertagia circumcincta</name>
    <dbReference type="NCBI Taxonomy" id="45464"/>
    <lineage>
        <taxon>Eukaryota</taxon>
        <taxon>Metazoa</taxon>
        <taxon>Ecdysozoa</taxon>
        <taxon>Nematoda</taxon>
        <taxon>Chromadorea</taxon>
        <taxon>Rhabditida</taxon>
        <taxon>Rhabditina</taxon>
        <taxon>Rhabditomorpha</taxon>
        <taxon>Strongyloidea</taxon>
        <taxon>Trichostrongylidae</taxon>
        <taxon>Teladorsagia</taxon>
    </lineage>
</organism>
<dbReference type="Pfam" id="PF00643">
    <property type="entry name" value="zf-B_box"/>
    <property type="match status" value="1"/>
</dbReference>
<dbReference type="EMBL" id="KZ345342">
    <property type="protein sequence ID" value="PIO74045.1"/>
    <property type="molecule type" value="Genomic_DNA"/>
</dbReference>
<dbReference type="Gene3D" id="3.30.160.60">
    <property type="entry name" value="Classic Zinc Finger"/>
    <property type="match status" value="2"/>
</dbReference>
<name>A0A2G9UUV8_TELCI</name>
<dbReference type="GO" id="GO:0048471">
    <property type="term" value="C:perinuclear region of cytoplasm"/>
    <property type="evidence" value="ECO:0007669"/>
    <property type="project" value="TreeGrafter"/>
</dbReference>
<dbReference type="Proteomes" id="UP000230423">
    <property type="component" value="Unassembled WGS sequence"/>
</dbReference>
<keyword evidence="1" id="KW-0863">Zinc-finger</keyword>
<accession>A0A2G9UUV8</accession>
<feature type="domain" description="B box-type" evidence="2">
    <location>
        <begin position="66"/>
        <end position="97"/>
    </location>
</feature>
<keyword evidence="1" id="KW-0862">Zinc</keyword>
<dbReference type="SUPFAM" id="SSF57845">
    <property type="entry name" value="B-box zinc-binding domain"/>
    <property type="match status" value="1"/>
</dbReference>
<dbReference type="CDD" id="cd19814">
    <property type="entry name" value="Bbox1_RNF207-like"/>
    <property type="match status" value="1"/>
</dbReference>
<evidence type="ECO:0000313" key="4">
    <source>
        <dbReference type="Proteomes" id="UP000230423"/>
    </source>
</evidence>
<dbReference type="InterPro" id="IPR000315">
    <property type="entry name" value="Znf_B-box"/>
</dbReference>
<dbReference type="PROSITE" id="PS50119">
    <property type="entry name" value="ZF_BBOX"/>
    <property type="match status" value="1"/>
</dbReference>
<protein>
    <submittedName>
        <fullName evidence="3">B-box zinc finger</fullName>
    </submittedName>
</protein>
<dbReference type="AlphaFoldDB" id="A0A2G9UUV8"/>
<dbReference type="OrthoDB" id="5853313at2759"/>
<dbReference type="PANTHER" id="PTHR22635">
    <property type="entry name" value="RING FINGER PROTEIN 207"/>
    <property type="match status" value="1"/>
</dbReference>
<keyword evidence="4" id="KW-1185">Reference proteome</keyword>
<proteinExistence type="predicted"/>
<dbReference type="GO" id="GO:0008270">
    <property type="term" value="F:zinc ion binding"/>
    <property type="evidence" value="ECO:0007669"/>
    <property type="project" value="UniProtKB-KW"/>
</dbReference>
<evidence type="ECO:0000313" key="3">
    <source>
        <dbReference type="EMBL" id="PIO74045.1"/>
    </source>
</evidence>
<dbReference type="PANTHER" id="PTHR22635:SF0">
    <property type="entry name" value="RING FINGER PROTEIN 207"/>
    <property type="match status" value="1"/>
</dbReference>
<reference evidence="3 4" key="1">
    <citation type="submission" date="2015-09" db="EMBL/GenBank/DDBJ databases">
        <title>Draft genome of the parasitic nematode Teladorsagia circumcincta isolate WARC Sus (inbred).</title>
        <authorList>
            <person name="Mitreva M."/>
        </authorList>
    </citation>
    <scope>NUCLEOTIDE SEQUENCE [LARGE SCALE GENOMIC DNA]</scope>
    <source>
        <strain evidence="3 4">S</strain>
    </source>
</reference>
<evidence type="ECO:0000259" key="2">
    <source>
        <dbReference type="PROSITE" id="PS50119"/>
    </source>
</evidence>
<keyword evidence="1" id="KW-0479">Metal-binding</keyword>
<dbReference type="InterPro" id="IPR039320">
    <property type="entry name" value="RNF207"/>
</dbReference>
<evidence type="ECO:0000256" key="1">
    <source>
        <dbReference type="PROSITE-ProRule" id="PRU00024"/>
    </source>
</evidence>
<dbReference type="GO" id="GO:0030544">
    <property type="term" value="F:Hsp70 protein binding"/>
    <property type="evidence" value="ECO:0007669"/>
    <property type="project" value="InterPro"/>
</dbReference>